<dbReference type="Pfam" id="PF06745">
    <property type="entry name" value="ATPase"/>
    <property type="match status" value="1"/>
</dbReference>
<feature type="domain" description="KaiC-like" evidence="3">
    <location>
        <begin position="23"/>
        <end position="244"/>
    </location>
</feature>
<dbReference type="EMBL" id="QKNY01000014">
    <property type="protein sequence ID" value="RJX42584.1"/>
    <property type="molecule type" value="Genomic_DNA"/>
</dbReference>
<organism evidence="4 5">
    <name type="scientific">Halonotius aquaticus</name>
    <dbReference type="NCBI Taxonomy" id="2216978"/>
    <lineage>
        <taxon>Archaea</taxon>
        <taxon>Methanobacteriati</taxon>
        <taxon>Methanobacteriota</taxon>
        <taxon>Stenosarchaea group</taxon>
        <taxon>Halobacteria</taxon>
        <taxon>Halobacteriales</taxon>
        <taxon>Haloferacaceae</taxon>
        <taxon>Halonotius</taxon>
    </lineage>
</organism>
<keyword evidence="1" id="KW-0547">Nucleotide-binding</keyword>
<dbReference type="RefSeq" id="WP_120103149.1">
    <property type="nucleotide sequence ID" value="NZ_QKNY01000014.1"/>
</dbReference>
<dbReference type="SUPFAM" id="SSF52540">
    <property type="entry name" value="P-loop containing nucleoside triphosphate hydrolases"/>
    <property type="match status" value="1"/>
</dbReference>
<dbReference type="PANTHER" id="PTHR43637:SF3">
    <property type="entry name" value="FLAGELLA-RELATED PROTEIN H-RELATED"/>
    <property type="match status" value="1"/>
</dbReference>
<dbReference type="Gene3D" id="3.40.50.300">
    <property type="entry name" value="P-loop containing nucleotide triphosphate hydrolases"/>
    <property type="match status" value="1"/>
</dbReference>
<evidence type="ECO:0000256" key="1">
    <source>
        <dbReference type="ARBA" id="ARBA00022741"/>
    </source>
</evidence>
<dbReference type="InterPro" id="IPR014774">
    <property type="entry name" value="KaiC-like_dom"/>
</dbReference>
<dbReference type="Proteomes" id="UP000276588">
    <property type="component" value="Unassembled WGS sequence"/>
</dbReference>
<evidence type="ECO:0000313" key="4">
    <source>
        <dbReference type="EMBL" id="RJX42584.1"/>
    </source>
</evidence>
<evidence type="ECO:0000313" key="5">
    <source>
        <dbReference type="Proteomes" id="UP000276588"/>
    </source>
</evidence>
<gene>
    <name evidence="4" type="ORF">DM826_09435</name>
</gene>
<dbReference type="PANTHER" id="PTHR43637">
    <property type="entry name" value="UPF0273 PROTEIN TM_0370"/>
    <property type="match status" value="1"/>
</dbReference>
<dbReference type="OrthoDB" id="63735at2157"/>
<reference evidence="4 5" key="1">
    <citation type="submission" date="2018-06" db="EMBL/GenBank/DDBJ databases">
        <title>Halonotius sp. F13-13 a new haloarchaeeon isolated from a solar saltern from Isla Cristina, Huelva, Spain.</title>
        <authorList>
            <person name="Duran-Viseras A."/>
            <person name="Sanchez-Porro C."/>
            <person name="Ventosa A."/>
        </authorList>
    </citation>
    <scope>NUCLEOTIDE SEQUENCE [LARGE SCALE GENOMIC DNA]</scope>
    <source>
        <strain evidence="4 5">F13-13</strain>
    </source>
</reference>
<dbReference type="AlphaFoldDB" id="A0A3A6Q9R0"/>
<evidence type="ECO:0000259" key="3">
    <source>
        <dbReference type="Pfam" id="PF06745"/>
    </source>
</evidence>
<keyword evidence="5" id="KW-1185">Reference proteome</keyword>
<dbReference type="GO" id="GO:0005524">
    <property type="term" value="F:ATP binding"/>
    <property type="evidence" value="ECO:0007669"/>
    <property type="project" value="UniProtKB-KW"/>
</dbReference>
<dbReference type="InterPro" id="IPR027417">
    <property type="entry name" value="P-loop_NTPase"/>
</dbReference>
<evidence type="ECO:0000256" key="2">
    <source>
        <dbReference type="ARBA" id="ARBA00022840"/>
    </source>
</evidence>
<proteinExistence type="predicted"/>
<sequence length="250" mass="27801">MVVTPQLQHIYSLGLAGRDQVNRAFGGGLPTGSLVAVEGRHGSGKSTLAGRFAYGLCEQSHTVTYLSTEREFGRFLSQMRSLSYTVQKSLLRRDLLYLYGDLNGSTKDDQPELLSRLQAAQRLWTSDVVIFDTFSDILLYDPTVESLAAKDGYRRAVQRILSFFRRIMATGTTIVLLLSPSGLPRETLEPLRAVADVLLDITVDNSGGRQYRWINVRRFAGMGQQVDDHIAFSIRPGTGIVIENRSVVSR</sequence>
<comment type="caution">
    <text evidence="4">The sequence shown here is derived from an EMBL/GenBank/DDBJ whole genome shotgun (WGS) entry which is preliminary data.</text>
</comment>
<keyword evidence="2" id="KW-0067">ATP-binding</keyword>
<protein>
    <submittedName>
        <fullName evidence="4">ATPase</fullName>
    </submittedName>
</protein>
<name>A0A3A6Q9R0_9EURY</name>
<accession>A0A3A6Q9R0</accession>